<evidence type="ECO:0000313" key="2">
    <source>
        <dbReference type="Proteomes" id="UP000245461"/>
    </source>
</evidence>
<proteinExistence type="predicted"/>
<dbReference type="AlphaFoldDB" id="A0A317EE53"/>
<sequence length="90" mass="10094">MLLRVPQKQCAQPLPIADGLSAGTGRRIPDLTMGLIEKPFRIVIKRFTEQIGCIIEIETTLGTHSWAQSPDSPHITDEIGILDHFWLFRG</sequence>
<dbReference type="Proteomes" id="UP000245461">
    <property type="component" value="Unassembled WGS sequence"/>
</dbReference>
<protein>
    <submittedName>
        <fullName evidence="1">Uncharacterized protein</fullName>
    </submittedName>
</protein>
<accession>A0A317EE53</accession>
<reference evidence="1 2" key="1">
    <citation type="submission" date="2018-05" db="EMBL/GenBank/DDBJ databases">
        <title>Zavarzinia sp. HR-AS.</title>
        <authorList>
            <person name="Lee Y."/>
            <person name="Jeon C.O."/>
        </authorList>
    </citation>
    <scope>NUCLEOTIDE SEQUENCE [LARGE SCALE GENOMIC DNA]</scope>
    <source>
        <strain evidence="1 2">HR-AS</strain>
    </source>
</reference>
<gene>
    <name evidence="1" type="ORF">DKG74_06030</name>
</gene>
<name>A0A317EE53_9PROT</name>
<keyword evidence="2" id="KW-1185">Reference proteome</keyword>
<organism evidence="1 2">
    <name type="scientific">Zavarzinia aquatilis</name>
    <dbReference type="NCBI Taxonomy" id="2211142"/>
    <lineage>
        <taxon>Bacteria</taxon>
        <taxon>Pseudomonadati</taxon>
        <taxon>Pseudomonadota</taxon>
        <taxon>Alphaproteobacteria</taxon>
        <taxon>Rhodospirillales</taxon>
        <taxon>Zavarziniaceae</taxon>
        <taxon>Zavarzinia</taxon>
    </lineage>
</organism>
<dbReference type="EMBL" id="QGLE01000002">
    <property type="protein sequence ID" value="PWR25317.1"/>
    <property type="molecule type" value="Genomic_DNA"/>
</dbReference>
<comment type="caution">
    <text evidence="1">The sequence shown here is derived from an EMBL/GenBank/DDBJ whole genome shotgun (WGS) entry which is preliminary data.</text>
</comment>
<evidence type="ECO:0000313" key="1">
    <source>
        <dbReference type="EMBL" id="PWR25317.1"/>
    </source>
</evidence>